<feature type="transmembrane region" description="Helical" evidence="5">
    <location>
        <begin position="54"/>
        <end position="75"/>
    </location>
</feature>
<feature type="transmembrane region" description="Helical" evidence="5">
    <location>
        <begin position="16"/>
        <end position="42"/>
    </location>
</feature>
<sequence length="415" mass="42969">MSANRMVKEGRGVNRWVVLAAAGTLNALVGSIYVWSIISVALTSEHGWAAPEVAFAYSFYIVCECFAGFFAGYLQTRANPRLLMMGGGLCLATGWFLAGFADQVFSLYLTFSLLGGVGSGFIYNVSVATATAWFPDKRGLANGVCVGCLGLSPILFAPLGTFLIGSFGPAMTFHMLGAGFAVAAVVAASFIRKAPEQVAEAEADTPKAANSLTMNQMLRQPSAWFMWLLFAVCASAGMMVTGHAAGIGAELAGLTAAQSAAQVGILALANFSGRLVFGMLSDRLGRYAVLVLCMVGTAATMALFLGRADSFIAVTVAFCVIGATFGGIMSVMPALTADLFGIEHFGQNYAFMFSGYTCASVIGPMLGAGVLAATGSYLAAFPAAGALTCVGIVFAAAIAASAKRMRRPQAEKARS</sequence>
<proteinExistence type="predicted"/>
<evidence type="ECO:0000256" key="1">
    <source>
        <dbReference type="ARBA" id="ARBA00004651"/>
    </source>
</evidence>
<dbReference type="SUPFAM" id="SSF103473">
    <property type="entry name" value="MFS general substrate transporter"/>
    <property type="match status" value="1"/>
</dbReference>
<keyword evidence="2 5" id="KW-0812">Transmembrane</keyword>
<dbReference type="EMBL" id="QICB01000002">
    <property type="protein sequence ID" value="RNL20692.1"/>
    <property type="molecule type" value="Genomic_DNA"/>
</dbReference>
<name>A0A3N0AFW3_9ACTN</name>
<dbReference type="InterPro" id="IPR036259">
    <property type="entry name" value="MFS_trans_sf"/>
</dbReference>
<feature type="transmembrane region" description="Helical" evidence="5">
    <location>
        <begin position="251"/>
        <end position="272"/>
    </location>
</feature>
<dbReference type="CDD" id="cd17353">
    <property type="entry name" value="MFS_OFA_like"/>
    <property type="match status" value="1"/>
</dbReference>
<gene>
    <name evidence="7" type="ORF">DMP07_03675</name>
</gene>
<accession>A0A3N0AFW3</accession>
<evidence type="ECO:0000256" key="3">
    <source>
        <dbReference type="ARBA" id="ARBA00022989"/>
    </source>
</evidence>
<feature type="transmembrane region" description="Helical" evidence="5">
    <location>
        <begin position="379"/>
        <end position="402"/>
    </location>
</feature>
<dbReference type="OrthoDB" id="9793415at2"/>
<feature type="transmembrane region" description="Helical" evidence="5">
    <location>
        <begin position="171"/>
        <end position="191"/>
    </location>
</feature>
<comment type="caution">
    <text evidence="7">The sequence shown here is derived from an EMBL/GenBank/DDBJ whole genome shotgun (WGS) entry which is preliminary data.</text>
</comment>
<feature type="transmembrane region" description="Helical" evidence="5">
    <location>
        <begin position="284"/>
        <end position="305"/>
    </location>
</feature>
<dbReference type="InterPro" id="IPR011701">
    <property type="entry name" value="MFS"/>
</dbReference>
<feature type="domain" description="Major facilitator superfamily (MFS) profile" evidence="6">
    <location>
        <begin position="15"/>
        <end position="403"/>
    </location>
</feature>
<dbReference type="PANTHER" id="PTHR11360">
    <property type="entry name" value="MONOCARBOXYLATE TRANSPORTER"/>
    <property type="match status" value="1"/>
</dbReference>
<reference evidence="8" key="1">
    <citation type="submission" date="2018-05" db="EMBL/GenBank/DDBJ databases">
        <title>Genome Sequencing of selected type strains of the family Eggerthellaceae.</title>
        <authorList>
            <person name="Danylec N."/>
            <person name="Stoll D.A."/>
            <person name="Doetsch A."/>
            <person name="Huch M."/>
        </authorList>
    </citation>
    <scope>NUCLEOTIDE SEQUENCE [LARGE SCALE GENOMIC DNA]</scope>
    <source>
        <strain evidence="8">DSM 17537</strain>
    </source>
</reference>
<dbReference type="InterPro" id="IPR050327">
    <property type="entry name" value="Proton-linked_MCT"/>
</dbReference>
<feature type="transmembrane region" description="Helical" evidence="5">
    <location>
        <begin position="140"/>
        <end position="165"/>
    </location>
</feature>
<dbReference type="RefSeq" id="WP_123197793.1">
    <property type="nucleotide sequence ID" value="NZ_QICB01000002.1"/>
</dbReference>
<feature type="transmembrane region" description="Helical" evidence="5">
    <location>
        <begin position="107"/>
        <end position="128"/>
    </location>
</feature>
<dbReference type="Pfam" id="PF07690">
    <property type="entry name" value="MFS_1"/>
    <property type="match status" value="1"/>
</dbReference>
<protein>
    <recommendedName>
        <fullName evidence="6">Major facilitator superfamily (MFS) profile domain-containing protein</fullName>
    </recommendedName>
</protein>
<evidence type="ECO:0000313" key="7">
    <source>
        <dbReference type="EMBL" id="RNL20692.1"/>
    </source>
</evidence>
<dbReference type="GO" id="GO:0022857">
    <property type="term" value="F:transmembrane transporter activity"/>
    <property type="evidence" value="ECO:0007669"/>
    <property type="project" value="InterPro"/>
</dbReference>
<evidence type="ECO:0000256" key="4">
    <source>
        <dbReference type="ARBA" id="ARBA00023136"/>
    </source>
</evidence>
<keyword evidence="3 5" id="KW-1133">Transmembrane helix</keyword>
<feature type="transmembrane region" description="Helical" evidence="5">
    <location>
        <begin position="349"/>
        <end position="373"/>
    </location>
</feature>
<dbReference type="PANTHER" id="PTHR11360:SF304">
    <property type="entry name" value="MFS DOMAIN-CONTAINING PROTEIN"/>
    <property type="match status" value="1"/>
</dbReference>
<comment type="subcellular location">
    <subcellularLocation>
        <location evidence="1">Cell membrane</location>
        <topology evidence="1">Multi-pass membrane protein</topology>
    </subcellularLocation>
</comment>
<keyword evidence="4 5" id="KW-0472">Membrane</keyword>
<keyword evidence="8" id="KW-1185">Reference proteome</keyword>
<organism evidence="7 8">
    <name type="scientific">Slackia faecicanis</name>
    <dbReference type="NCBI Taxonomy" id="255723"/>
    <lineage>
        <taxon>Bacteria</taxon>
        <taxon>Bacillati</taxon>
        <taxon>Actinomycetota</taxon>
        <taxon>Coriobacteriia</taxon>
        <taxon>Eggerthellales</taxon>
        <taxon>Eggerthellaceae</taxon>
        <taxon>Slackia</taxon>
    </lineage>
</organism>
<dbReference type="GO" id="GO:0005886">
    <property type="term" value="C:plasma membrane"/>
    <property type="evidence" value="ECO:0007669"/>
    <property type="project" value="UniProtKB-SubCell"/>
</dbReference>
<evidence type="ECO:0000256" key="2">
    <source>
        <dbReference type="ARBA" id="ARBA00022692"/>
    </source>
</evidence>
<dbReference type="Proteomes" id="UP000267368">
    <property type="component" value="Unassembled WGS sequence"/>
</dbReference>
<evidence type="ECO:0000256" key="5">
    <source>
        <dbReference type="SAM" id="Phobius"/>
    </source>
</evidence>
<dbReference type="PROSITE" id="PS50850">
    <property type="entry name" value="MFS"/>
    <property type="match status" value="1"/>
</dbReference>
<evidence type="ECO:0000313" key="8">
    <source>
        <dbReference type="Proteomes" id="UP000267368"/>
    </source>
</evidence>
<dbReference type="Gene3D" id="1.20.1250.20">
    <property type="entry name" value="MFS general substrate transporter like domains"/>
    <property type="match status" value="2"/>
</dbReference>
<evidence type="ECO:0000259" key="6">
    <source>
        <dbReference type="PROSITE" id="PS50850"/>
    </source>
</evidence>
<feature type="transmembrane region" description="Helical" evidence="5">
    <location>
        <begin position="82"/>
        <end position="101"/>
    </location>
</feature>
<feature type="transmembrane region" description="Helical" evidence="5">
    <location>
        <begin position="224"/>
        <end position="245"/>
    </location>
</feature>
<dbReference type="InterPro" id="IPR020846">
    <property type="entry name" value="MFS_dom"/>
</dbReference>
<feature type="transmembrane region" description="Helical" evidence="5">
    <location>
        <begin position="311"/>
        <end position="337"/>
    </location>
</feature>
<dbReference type="AlphaFoldDB" id="A0A3N0AFW3"/>